<dbReference type="EMBL" id="LXQA010392424">
    <property type="protein sequence ID" value="MCI48847.1"/>
    <property type="molecule type" value="Genomic_DNA"/>
</dbReference>
<keyword evidence="2" id="KW-1185">Reference proteome</keyword>
<accession>A0A392SK77</accession>
<dbReference type="Proteomes" id="UP000265520">
    <property type="component" value="Unassembled WGS sequence"/>
</dbReference>
<name>A0A392SK77_9FABA</name>
<dbReference type="AlphaFoldDB" id="A0A392SK77"/>
<feature type="non-terminal residue" evidence="1">
    <location>
        <position position="41"/>
    </location>
</feature>
<protein>
    <submittedName>
        <fullName evidence="1">Uncharacterized protein</fullName>
    </submittedName>
</protein>
<proteinExistence type="predicted"/>
<evidence type="ECO:0000313" key="1">
    <source>
        <dbReference type="EMBL" id="MCI48847.1"/>
    </source>
</evidence>
<evidence type="ECO:0000313" key="2">
    <source>
        <dbReference type="Proteomes" id="UP000265520"/>
    </source>
</evidence>
<sequence>MRGCGAVGIVAELKERGDSALKCGRWWWNCVLKSFFVRRKM</sequence>
<reference evidence="1 2" key="1">
    <citation type="journal article" date="2018" name="Front. Plant Sci.">
        <title>Red Clover (Trifolium pratense) and Zigzag Clover (T. medium) - A Picture of Genomic Similarities and Differences.</title>
        <authorList>
            <person name="Dluhosova J."/>
            <person name="Istvanek J."/>
            <person name="Nedelnik J."/>
            <person name="Repkova J."/>
        </authorList>
    </citation>
    <scope>NUCLEOTIDE SEQUENCE [LARGE SCALE GENOMIC DNA]</scope>
    <source>
        <strain evidence="2">cv. 10/8</strain>
        <tissue evidence="1">Leaf</tissue>
    </source>
</reference>
<organism evidence="1 2">
    <name type="scientific">Trifolium medium</name>
    <dbReference type="NCBI Taxonomy" id="97028"/>
    <lineage>
        <taxon>Eukaryota</taxon>
        <taxon>Viridiplantae</taxon>
        <taxon>Streptophyta</taxon>
        <taxon>Embryophyta</taxon>
        <taxon>Tracheophyta</taxon>
        <taxon>Spermatophyta</taxon>
        <taxon>Magnoliopsida</taxon>
        <taxon>eudicotyledons</taxon>
        <taxon>Gunneridae</taxon>
        <taxon>Pentapetalae</taxon>
        <taxon>rosids</taxon>
        <taxon>fabids</taxon>
        <taxon>Fabales</taxon>
        <taxon>Fabaceae</taxon>
        <taxon>Papilionoideae</taxon>
        <taxon>50 kb inversion clade</taxon>
        <taxon>NPAAA clade</taxon>
        <taxon>Hologalegina</taxon>
        <taxon>IRL clade</taxon>
        <taxon>Trifolieae</taxon>
        <taxon>Trifolium</taxon>
    </lineage>
</organism>
<comment type="caution">
    <text evidence="1">The sequence shown here is derived from an EMBL/GenBank/DDBJ whole genome shotgun (WGS) entry which is preliminary data.</text>
</comment>